<dbReference type="InterPro" id="IPR050145">
    <property type="entry name" value="Centrin_CML-like"/>
</dbReference>
<dbReference type="Proteomes" id="UP000095280">
    <property type="component" value="Unplaced"/>
</dbReference>
<dbReference type="InterPro" id="IPR011992">
    <property type="entry name" value="EF-hand-dom_pair"/>
</dbReference>
<accession>A0A1I8J4I5</accession>
<keyword evidence="4" id="KW-1185">Reference proteome</keyword>
<dbReference type="SUPFAM" id="SSF47473">
    <property type="entry name" value="EF-hand"/>
    <property type="match status" value="1"/>
</dbReference>
<dbReference type="WBParaSite" id="maker-uti_cns_0001024-snap-gene-0.3-mRNA-1">
    <property type="protein sequence ID" value="maker-uti_cns_0001024-snap-gene-0.3-mRNA-1"/>
    <property type="gene ID" value="maker-uti_cns_0001024-snap-gene-0.3"/>
</dbReference>
<evidence type="ECO:0000259" key="3">
    <source>
        <dbReference type="PROSITE" id="PS50222"/>
    </source>
</evidence>
<dbReference type="CDD" id="cd00051">
    <property type="entry name" value="EFh"/>
    <property type="match status" value="1"/>
</dbReference>
<evidence type="ECO:0000313" key="4">
    <source>
        <dbReference type="Proteomes" id="UP000095280"/>
    </source>
</evidence>
<organism evidence="4 6">
    <name type="scientific">Macrostomum lignano</name>
    <dbReference type="NCBI Taxonomy" id="282301"/>
    <lineage>
        <taxon>Eukaryota</taxon>
        <taxon>Metazoa</taxon>
        <taxon>Spiralia</taxon>
        <taxon>Lophotrochozoa</taxon>
        <taxon>Platyhelminthes</taxon>
        <taxon>Rhabditophora</taxon>
        <taxon>Macrostomorpha</taxon>
        <taxon>Macrostomida</taxon>
        <taxon>Macrostomidae</taxon>
        <taxon>Macrostomum</taxon>
    </lineage>
</organism>
<dbReference type="SMART" id="SM00054">
    <property type="entry name" value="EFh"/>
    <property type="match status" value="4"/>
</dbReference>
<keyword evidence="1" id="KW-0677">Repeat</keyword>
<dbReference type="GO" id="GO:0043226">
    <property type="term" value="C:organelle"/>
    <property type="evidence" value="ECO:0007669"/>
    <property type="project" value="UniProtKB-ARBA"/>
</dbReference>
<dbReference type="AlphaFoldDB" id="A0A1I8J4I5"/>
<evidence type="ECO:0000256" key="2">
    <source>
        <dbReference type="ARBA" id="ARBA00022837"/>
    </source>
</evidence>
<reference evidence="5 6" key="1">
    <citation type="submission" date="2016-11" db="UniProtKB">
        <authorList>
            <consortium name="WormBaseParasite"/>
        </authorList>
    </citation>
    <scope>IDENTIFICATION</scope>
</reference>
<dbReference type="InterPro" id="IPR002048">
    <property type="entry name" value="EF_hand_dom"/>
</dbReference>
<keyword evidence="2" id="KW-0106">Calcium</keyword>
<dbReference type="GO" id="GO:0005509">
    <property type="term" value="F:calcium ion binding"/>
    <property type="evidence" value="ECO:0007669"/>
    <property type="project" value="InterPro"/>
</dbReference>
<dbReference type="Pfam" id="PF13499">
    <property type="entry name" value="EF-hand_7"/>
    <property type="match status" value="2"/>
</dbReference>
<dbReference type="Gene3D" id="1.10.238.10">
    <property type="entry name" value="EF-hand"/>
    <property type="match status" value="2"/>
</dbReference>
<dbReference type="PANTHER" id="PTHR23050">
    <property type="entry name" value="CALCIUM BINDING PROTEIN"/>
    <property type="match status" value="1"/>
</dbReference>
<feature type="domain" description="EF-hand" evidence="3">
    <location>
        <begin position="39"/>
        <end position="74"/>
    </location>
</feature>
<protein>
    <submittedName>
        <fullName evidence="5 6">Calmodulin</fullName>
    </submittedName>
</protein>
<evidence type="ECO:0000313" key="5">
    <source>
        <dbReference type="WBParaSite" id="maker-uti_cns_0001024-snap-gene-0.3-mRNA-1"/>
    </source>
</evidence>
<dbReference type="WBParaSite" id="maker-uti_cns_0045942-snap-gene-0.37-mRNA-1">
    <property type="protein sequence ID" value="maker-uti_cns_0045942-snap-gene-0.37-mRNA-1"/>
    <property type="gene ID" value="maker-uti_cns_0045942-snap-gene-0.37"/>
</dbReference>
<evidence type="ECO:0000313" key="6">
    <source>
        <dbReference type="WBParaSite" id="maker-uti_cns_0045942-snap-gene-0.37-mRNA-1"/>
    </source>
</evidence>
<feature type="domain" description="EF-hand" evidence="3">
    <location>
        <begin position="110"/>
        <end position="145"/>
    </location>
</feature>
<feature type="domain" description="EF-hand" evidence="3">
    <location>
        <begin position="146"/>
        <end position="176"/>
    </location>
</feature>
<proteinExistence type="predicted"/>
<dbReference type="PROSITE" id="PS50222">
    <property type="entry name" value="EF_HAND_2"/>
    <property type="match status" value="4"/>
</dbReference>
<dbReference type="FunFam" id="1.10.238.10:FF:000178">
    <property type="entry name" value="Calmodulin-2 A"/>
    <property type="match status" value="1"/>
</dbReference>
<sequence>MHSGIGSTRSLKLPTGLLHVRFSDGGNSDSESSAARLHFSEEEIRKVFRAMDKSQHGGVTAKQLCVVMKKMGTPTSESEARDIVQAADKRGTGMITEDDFVSFMRERAMEFTRQLREAFQAMDTDKSGFLTPSQLRSGLAKQGMTFSNKEFKDMLDVVDVDKSGGISWEEFLSAMQ</sequence>
<name>A0A1I8J4I5_9PLAT</name>
<evidence type="ECO:0000256" key="1">
    <source>
        <dbReference type="ARBA" id="ARBA00022737"/>
    </source>
</evidence>
<feature type="domain" description="EF-hand" evidence="3">
    <location>
        <begin position="75"/>
        <end position="109"/>
    </location>
</feature>